<gene>
    <name evidence="11" type="ORF">CDSE_0855</name>
</gene>
<dbReference type="InterPro" id="IPR027417">
    <property type="entry name" value="P-loop_NTPase"/>
</dbReference>
<evidence type="ECO:0000256" key="1">
    <source>
        <dbReference type="ARBA" id="ARBA00004496"/>
    </source>
</evidence>
<dbReference type="Proteomes" id="UP000011547">
    <property type="component" value="Chromosome"/>
</dbReference>
<keyword evidence="7" id="KW-0547">Nucleotide-binding</keyword>
<evidence type="ECO:0000256" key="10">
    <source>
        <dbReference type="ARBA" id="ARBA00032441"/>
    </source>
</evidence>
<keyword evidence="11" id="KW-0808">Transferase</keyword>
<dbReference type="Gene3D" id="3.40.50.300">
    <property type="entry name" value="P-loop containing nucleotide triphosphate hydrolases"/>
    <property type="match status" value="1"/>
</dbReference>
<keyword evidence="9" id="KW-0460">Magnesium</keyword>
<dbReference type="GO" id="GO:0002949">
    <property type="term" value="P:tRNA threonylcarbamoyladenosine modification"/>
    <property type="evidence" value="ECO:0007669"/>
    <property type="project" value="InterPro"/>
</dbReference>
<name>M1L2X3_9PROT</name>
<evidence type="ECO:0000256" key="8">
    <source>
        <dbReference type="ARBA" id="ARBA00022840"/>
    </source>
</evidence>
<dbReference type="AlphaFoldDB" id="M1L2X3"/>
<evidence type="ECO:0000313" key="12">
    <source>
        <dbReference type="Proteomes" id="UP000011547"/>
    </source>
</evidence>
<dbReference type="KEGG" id="kde:CDSE_0855"/>
<evidence type="ECO:0000313" key="11">
    <source>
        <dbReference type="EMBL" id="AGF47103.1"/>
    </source>
</evidence>
<protein>
    <recommendedName>
        <fullName evidence="3">tRNA threonylcarbamoyladenosine biosynthesis protein TsaE</fullName>
    </recommendedName>
    <alternativeName>
        <fullName evidence="10">t(6)A37 threonylcarbamoyladenosine biosynthesis protein TsaE</fullName>
    </alternativeName>
</protein>
<dbReference type="GO" id="GO:0005737">
    <property type="term" value="C:cytoplasm"/>
    <property type="evidence" value="ECO:0007669"/>
    <property type="project" value="UniProtKB-SubCell"/>
</dbReference>
<evidence type="ECO:0000256" key="9">
    <source>
        <dbReference type="ARBA" id="ARBA00022842"/>
    </source>
</evidence>
<organism evidence="11 12">
    <name type="scientific">Candidatus Kinetoplastidibacterium desouzai TCC079E</name>
    <dbReference type="NCBI Taxonomy" id="1208919"/>
    <lineage>
        <taxon>Bacteria</taxon>
        <taxon>Pseudomonadati</taxon>
        <taxon>Pseudomonadota</taxon>
        <taxon>Betaproteobacteria</taxon>
        <taxon>Candidatus Kinetoplastidibacterium</taxon>
    </lineage>
</organism>
<comment type="similarity">
    <text evidence="2">Belongs to the TsaE family.</text>
</comment>
<dbReference type="GO" id="GO:0016301">
    <property type="term" value="F:kinase activity"/>
    <property type="evidence" value="ECO:0007669"/>
    <property type="project" value="UniProtKB-KW"/>
</dbReference>
<dbReference type="PANTHER" id="PTHR33540">
    <property type="entry name" value="TRNA THREONYLCARBAMOYLADENOSINE BIOSYNTHESIS PROTEIN TSAE"/>
    <property type="match status" value="1"/>
</dbReference>
<comment type="subcellular location">
    <subcellularLocation>
        <location evidence="1">Cytoplasm</location>
    </subcellularLocation>
</comment>
<dbReference type="SUPFAM" id="SSF52540">
    <property type="entry name" value="P-loop containing nucleoside triphosphate hydrolases"/>
    <property type="match status" value="1"/>
</dbReference>
<dbReference type="NCBIfam" id="TIGR00150">
    <property type="entry name" value="T6A_YjeE"/>
    <property type="match status" value="1"/>
</dbReference>
<dbReference type="Pfam" id="PF02367">
    <property type="entry name" value="TsaE"/>
    <property type="match status" value="1"/>
</dbReference>
<dbReference type="STRING" id="1208919.CDSE_0855"/>
<evidence type="ECO:0000256" key="6">
    <source>
        <dbReference type="ARBA" id="ARBA00022723"/>
    </source>
</evidence>
<evidence type="ECO:0000256" key="2">
    <source>
        <dbReference type="ARBA" id="ARBA00007599"/>
    </source>
</evidence>
<proteinExistence type="inferred from homology"/>
<dbReference type="HOGENOM" id="CLU_087829_2_0_4"/>
<keyword evidence="4" id="KW-0963">Cytoplasm</keyword>
<dbReference type="PANTHER" id="PTHR33540:SF2">
    <property type="entry name" value="TRNA THREONYLCARBAMOYLADENOSINE BIOSYNTHESIS PROTEIN TSAE"/>
    <property type="match status" value="1"/>
</dbReference>
<dbReference type="eggNOG" id="COG0802">
    <property type="taxonomic scope" value="Bacteria"/>
</dbReference>
<reference evidence="11 12" key="1">
    <citation type="journal article" date="2013" name="Genome Biol. Evol.">
        <title>Genome evolution and phylogenomic analysis of candidatus kinetoplastibacterium, the betaproteobacterial endosymbionts of strigomonas and angomonas.</title>
        <authorList>
            <person name="Alves J.M."/>
            <person name="Serrano M.G."/>
            <person name="Maia da Silva F."/>
            <person name="Voegtly L.J."/>
            <person name="Matveyev A.V."/>
            <person name="Teixeira M.M."/>
            <person name="Camargo E.P."/>
            <person name="Buck G.A."/>
        </authorList>
    </citation>
    <scope>NUCLEOTIDE SEQUENCE [LARGE SCALE GENOMIC DNA]</scope>
    <source>
        <strain evidence="11 12">TCC079E</strain>
    </source>
</reference>
<sequence length="167" mass="19291">MNIIISSNSIYLPDVNRTNDLAKILFSSIFSKSEPSTLHINLKGDIGTGKTTFARSFLQNMGIKDRIKSPSYSLLESYKALNLNIYHFDFYRIDDPIEFINLGFKDILKEKALFFIEWPEKVEKYLPIPDLELSFQCYKTGRIVEILAKTNQGTRWSQTILGQKQNL</sequence>
<dbReference type="GO" id="GO:0005524">
    <property type="term" value="F:ATP binding"/>
    <property type="evidence" value="ECO:0007669"/>
    <property type="project" value="UniProtKB-KW"/>
</dbReference>
<keyword evidence="12" id="KW-1185">Reference proteome</keyword>
<dbReference type="EMBL" id="CP003803">
    <property type="protein sequence ID" value="AGF47103.1"/>
    <property type="molecule type" value="Genomic_DNA"/>
</dbReference>
<dbReference type="RefSeq" id="WP_015396514.1">
    <property type="nucleotide sequence ID" value="NC_020294.1"/>
</dbReference>
<evidence type="ECO:0000256" key="4">
    <source>
        <dbReference type="ARBA" id="ARBA00022490"/>
    </source>
</evidence>
<accession>M1L2X3</accession>
<evidence type="ECO:0000256" key="3">
    <source>
        <dbReference type="ARBA" id="ARBA00019010"/>
    </source>
</evidence>
<dbReference type="InterPro" id="IPR003442">
    <property type="entry name" value="T6A_TsaE"/>
</dbReference>
<keyword evidence="8" id="KW-0067">ATP-binding</keyword>
<dbReference type="GO" id="GO:0046872">
    <property type="term" value="F:metal ion binding"/>
    <property type="evidence" value="ECO:0007669"/>
    <property type="project" value="UniProtKB-KW"/>
</dbReference>
<keyword evidence="11" id="KW-0418">Kinase</keyword>
<evidence type="ECO:0000256" key="7">
    <source>
        <dbReference type="ARBA" id="ARBA00022741"/>
    </source>
</evidence>
<keyword evidence="6" id="KW-0479">Metal-binding</keyword>
<evidence type="ECO:0000256" key="5">
    <source>
        <dbReference type="ARBA" id="ARBA00022694"/>
    </source>
</evidence>
<keyword evidence="5" id="KW-0819">tRNA processing</keyword>
<dbReference type="PATRIC" id="fig|1208919.3.peg.544"/>